<dbReference type="SUPFAM" id="SSF53254">
    <property type="entry name" value="Phosphoglycerate mutase-like"/>
    <property type="match status" value="1"/>
</dbReference>
<dbReference type="FunCoup" id="Q752M0">
    <property type="interactions" value="161"/>
</dbReference>
<dbReference type="HOGENOM" id="CLU_033323_9_2_1"/>
<dbReference type="FunFam" id="3.40.50.1240:FF:000051">
    <property type="entry name" value="Phosphoglycerate mutase"/>
    <property type="match status" value="1"/>
</dbReference>
<dbReference type="Proteomes" id="UP000000591">
    <property type="component" value="Chromosome VI"/>
</dbReference>
<evidence type="ECO:0000256" key="8">
    <source>
        <dbReference type="PIRSR" id="PIRSR613078-2"/>
    </source>
</evidence>
<dbReference type="GeneID" id="4622381"/>
<sequence length="222" mass="25031">MTNREHLYRNNEDDNVVRLFVIRHGQTDENVNKIIQGHKDTALNAVGMQQAEQLGRFLKMHGVQFERVVCSDLRRCRETIAQVLAHHAGAPKTELTEGLRERHMGEVEGMHIEDAERYARQQGHASFRELGETEEALERRVAAQLREIVAAVGPRNVAVVTHGGAIRQLLRWLGCGTRFTVYNTSVTVLDYTRSAGTFAVRTVGSTQHLGDGEFFVSDSRLR</sequence>
<dbReference type="PANTHER" id="PTHR46517:SF1">
    <property type="entry name" value="FRUCTOSE-2,6-BISPHOSPHATASE TIGAR"/>
    <property type="match status" value="1"/>
</dbReference>
<dbReference type="EMBL" id="AE016819">
    <property type="protein sequence ID" value="AAS53925.1"/>
    <property type="molecule type" value="Genomic_DNA"/>
</dbReference>
<dbReference type="OMA" id="NYPNMET"/>
<gene>
    <name evidence="9" type="ORF">AGOS_AFR554W</name>
</gene>
<dbReference type="Gene3D" id="3.40.50.1240">
    <property type="entry name" value="Phosphoglycerate mutase-like"/>
    <property type="match status" value="1"/>
</dbReference>
<protein>
    <submittedName>
        <fullName evidence="9">AFR554Wp</fullName>
    </submittedName>
</protein>
<dbReference type="GO" id="GO:0005737">
    <property type="term" value="C:cytoplasm"/>
    <property type="evidence" value="ECO:0000318"/>
    <property type="project" value="GO_Central"/>
</dbReference>
<evidence type="ECO:0000313" key="9">
    <source>
        <dbReference type="EMBL" id="AAS53925.1"/>
    </source>
</evidence>
<evidence type="ECO:0000256" key="4">
    <source>
        <dbReference type="ARBA" id="ARBA00022490"/>
    </source>
</evidence>
<dbReference type="InterPro" id="IPR029033">
    <property type="entry name" value="His_PPase_superfam"/>
</dbReference>
<dbReference type="InterPro" id="IPR051695">
    <property type="entry name" value="Phosphoglycerate_Mutase"/>
</dbReference>
<dbReference type="GO" id="GO:0005634">
    <property type="term" value="C:nucleus"/>
    <property type="evidence" value="ECO:0007669"/>
    <property type="project" value="UniProtKB-SubCell"/>
</dbReference>
<dbReference type="eggNOG" id="KOG0235">
    <property type="taxonomic scope" value="Eukaryota"/>
</dbReference>
<dbReference type="GO" id="GO:0016791">
    <property type="term" value="F:phosphatase activity"/>
    <property type="evidence" value="ECO:0000318"/>
    <property type="project" value="GO_Central"/>
</dbReference>
<comment type="subcellular location">
    <subcellularLocation>
        <location evidence="2">Cytoplasm</location>
    </subcellularLocation>
    <subcellularLocation>
        <location evidence="1">Nucleus</location>
    </subcellularLocation>
</comment>
<feature type="active site" description="Proton donor/acceptor" evidence="7">
    <location>
        <position position="101"/>
    </location>
</feature>
<dbReference type="InParanoid" id="Q752M0"/>
<comment type="similarity">
    <text evidence="3">Belongs to the phosphoglycerate mutase family. BPG-dependent PGAM subfamily.</text>
</comment>
<evidence type="ECO:0000313" key="10">
    <source>
        <dbReference type="Proteomes" id="UP000000591"/>
    </source>
</evidence>
<dbReference type="RefSeq" id="NP_986101.1">
    <property type="nucleotide sequence ID" value="NM_212237.1"/>
</dbReference>
<evidence type="ECO:0000256" key="5">
    <source>
        <dbReference type="ARBA" id="ARBA00022801"/>
    </source>
</evidence>
<name>Q752M0_EREGS</name>
<evidence type="ECO:0000256" key="2">
    <source>
        <dbReference type="ARBA" id="ARBA00004496"/>
    </source>
</evidence>
<dbReference type="InterPro" id="IPR013078">
    <property type="entry name" value="His_Pase_superF_clade-1"/>
</dbReference>
<evidence type="ECO:0000256" key="1">
    <source>
        <dbReference type="ARBA" id="ARBA00004123"/>
    </source>
</evidence>
<dbReference type="PANTHER" id="PTHR46517">
    <property type="entry name" value="FRUCTOSE-2,6-BISPHOSPHATASE TIGAR"/>
    <property type="match status" value="1"/>
</dbReference>
<proteinExistence type="inferred from homology"/>
<keyword evidence="6" id="KW-0539">Nucleus</keyword>
<keyword evidence="10" id="KW-1185">Reference proteome</keyword>
<dbReference type="CDD" id="cd07067">
    <property type="entry name" value="HP_PGM_like"/>
    <property type="match status" value="1"/>
</dbReference>
<dbReference type="PROSITE" id="PS00175">
    <property type="entry name" value="PG_MUTASE"/>
    <property type="match status" value="1"/>
</dbReference>
<dbReference type="InterPro" id="IPR001345">
    <property type="entry name" value="PG/BPGM_mutase_AS"/>
</dbReference>
<feature type="binding site" evidence="8">
    <location>
        <begin position="23"/>
        <end position="30"/>
    </location>
    <ligand>
        <name>substrate</name>
    </ligand>
</feature>
<evidence type="ECO:0000256" key="3">
    <source>
        <dbReference type="ARBA" id="ARBA00006717"/>
    </source>
</evidence>
<evidence type="ECO:0000256" key="6">
    <source>
        <dbReference type="ARBA" id="ARBA00023242"/>
    </source>
</evidence>
<keyword evidence="5" id="KW-0378">Hydrolase</keyword>
<dbReference type="SMART" id="SM00855">
    <property type="entry name" value="PGAM"/>
    <property type="match status" value="1"/>
</dbReference>
<dbReference type="AlphaFoldDB" id="Q752M0"/>
<dbReference type="KEGG" id="ago:AGOS_AFR554W"/>
<accession>Q752M0</accession>
<reference evidence="10" key="2">
    <citation type="journal article" date="2013" name="G3 (Bethesda)">
        <title>Genomes of Ashbya fungi isolated from insects reveal four mating-type loci, numerous translocations, lack of transposons, and distinct gene duplications.</title>
        <authorList>
            <person name="Dietrich F.S."/>
            <person name="Voegeli S."/>
            <person name="Kuo S."/>
            <person name="Philippsen P."/>
        </authorList>
    </citation>
    <scope>GENOME REANNOTATION</scope>
    <source>
        <strain evidence="10">ATCC 10895 / CBS 109.51 / FGSC 9923 / NRRL Y-1056</strain>
    </source>
</reference>
<evidence type="ECO:0000256" key="7">
    <source>
        <dbReference type="PIRSR" id="PIRSR613078-1"/>
    </source>
</evidence>
<keyword evidence="4" id="KW-0963">Cytoplasm</keyword>
<dbReference type="OrthoDB" id="354304at2759"/>
<feature type="binding site" evidence="8">
    <location>
        <position position="75"/>
    </location>
    <ligand>
        <name>substrate</name>
    </ligand>
</feature>
<dbReference type="STRING" id="284811.Q752M0"/>
<dbReference type="Pfam" id="PF00300">
    <property type="entry name" value="His_Phos_1"/>
    <property type="match status" value="1"/>
</dbReference>
<reference evidence="9 10" key="1">
    <citation type="journal article" date="2004" name="Science">
        <title>The Ashbya gossypii genome as a tool for mapping the ancient Saccharomyces cerevisiae genome.</title>
        <authorList>
            <person name="Dietrich F.S."/>
            <person name="Voegeli S."/>
            <person name="Brachat S."/>
            <person name="Lerch A."/>
            <person name="Gates K."/>
            <person name="Steiner S."/>
            <person name="Mohr C."/>
            <person name="Pohlmann R."/>
            <person name="Luedi P."/>
            <person name="Choi S."/>
            <person name="Wing R.A."/>
            <person name="Flavier A."/>
            <person name="Gaffney T.D."/>
            <person name="Philippsen P."/>
        </authorList>
    </citation>
    <scope>NUCLEOTIDE SEQUENCE [LARGE SCALE GENOMIC DNA]</scope>
    <source>
        <strain evidence="10">ATCC 10895 / CBS 109.51 / FGSC 9923 / NRRL Y-1056</strain>
    </source>
</reference>
<feature type="active site" description="Tele-phosphohistidine intermediate" evidence="7">
    <location>
        <position position="24"/>
    </location>
</feature>
<organism evidence="9 10">
    <name type="scientific">Eremothecium gossypii (strain ATCC 10895 / CBS 109.51 / FGSC 9923 / NRRL Y-1056)</name>
    <name type="common">Yeast</name>
    <name type="synonym">Ashbya gossypii</name>
    <dbReference type="NCBI Taxonomy" id="284811"/>
    <lineage>
        <taxon>Eukaryota</taxon>
        <taxon>Fungi</taxon>
        <taxon>Dikarya</taxon>
        <taxon>Ascomycota</taxon>
        <taxon>Saccharomycotina</taxon>
        <taxon>Saccharomycetes</taxon>
        <taxon>Saccharomycetales</taxon>
        <taxon>Saccharomycetaceae</taxon>
        <taxon>Eremothecium</taxon>
    </lineage>
</organism>